<feature type="domain" description="B box-type" evidence="6">
    <location>
        <begin position="156"/>
        <end position="197"/>
    </location>
</feature>
<dbReference type="SUPFAM" id="SSF57845">
    <property type="entry name" value="B-box zinc-binding domain"/>
    <property type="match status" value="1"/>
</dbReference>
<dbReference type="InterPro" id="IPR027370">
    <property type="entry name" value="Znf-RING_euk"/>
</dbReference>
<dbReference type="GeneID" id="110249560"/>
<dbReference type="RefSeq" id="XP_020911795.1">
    <property type="nucleotide sequence ID" value="XM_021056136.2"/>
</dbReference>
<evidence type="ECO:0000259" key="6">
    <source>
        <dbReference type="PROSITE" id="PS50119"/>
    </source>
</evidence>
<dbReference type="Gene3D" id="3.30.40.10">
    <property type="entry name" value="Zinc/RING finger domain, C3HC4 (zinc finger)"/>
    <property type="match status" value="1"/>
</dbReference>
<evidence type="ECO:0000256" key="1">
    <source>
        <dbReference type="ARBA" id="ARBA00022723"/>
    </source>
</evidence>
<dbReference type="Gene3D" id="3.30.160.60">
    <property type="entry name" value="Classic Zinc Finger"/>
    <property type="match status" value="1"/>
</dbReference>
<evidence type="ECO:0000313" key="8">
    <source>
        <dbReference type="Proteomes" id="UP000887567"/>
    </source>
</evidence>
<sequence length="386" mass="44628">MSDTSSLRRNLEEQVTCAICHEHYRDPRLLPCLHTYCKQCLDDLVKALHSKEQIVCPECREVVKLGPSGTNQLKVHFQMNQLMSLLTISDPVEKEPKSDLICENCTSKDASKGRCFECCKFMCDFCLKTHQRFLETRDHKIMTLEEVKKQGAPAMTQQVKCEKHKGEVQKLYCESCQQLICRDCTIIDHRDHQFQFIDDVASTHAKNLRSDIKKATVTKDRVHYSLGKIQKTKMRIKSKAEKMKKDVDKSIDQKIEILEEHRKSLKKEVDAKTISKIKKLDKQEMELLRNIKNLKSAIEFTESALKSTNISILSLSSEASSRLKSLISVRLKDKPCEYDTLMFLEIDQRFQEIVKQMMQIFEGYEHRSRTATPCIHAVYPAHGPQG</sequence>
<dbReference type="InterPro" id="IPR000315">
    <property type="entry name" value="Znf_B-box"/>
</dbReference>
<dbReference type="GO" id="GO:0061630">
    <property type="term" value="F:ubiquitin protein ligase activity"/>
    <property type="evidence" value="ECO:0007669"/>
    <property type="project" value="TreeGrafter"/>
</dbReference>
<organism evidence="7 8">
    <name type="scientific">Exaiptasia diaphana</name>
    <name type="common">Tropical sea anemone</name>
    <name type="synonym">Aiptasia pulchella</name>
    <dbReference type="NCBI Taxonomy" id="2652724"/>
    <lineage>
        <taxon>Eukaryota</taxon>
        <taxon>Metazoa</taxon>
        <taxon>Cnidaria</taxon>
        <taxon>Anthozoa</taxon>
        <taxon>Hexacorallia</taxon>
        <taxon>Actiniaria</taxon>
        <taxon>Aiptasiidae</taxon>
        <taxon>Exaiptasia</taxon>
    </lineage>
</organism>
<protein>
    <submittedName>
        <fullName evidence="7">Uncharacterized protein</fullName>
    </submittedName>
</protein>
<dbReference type="PANTHER" id="PTHR25462:SF291">
    <property type="entry name" value="E3 UBIQUITIN-PROTEIN LIGASE TRIM45"/>
    <property type="match status" value="1"/>
</dbReference>
<feature type="domain" description="B box-type" evidence="6">
    <location>
        <begin position="97"/>
        <end position="144"/>
    </location>
</feature>
<accession>A0A913XY93</accession>
<dbReference type="PANTHER" id="PTHR25462">
    <property type="entry name" value="BONUS, ISOFORM C-RELATED"/>
    <property type="match status" value="1"/>
</dbReference>
<dbReference type="SMART" id="SM00184">
    <property type="entry name" value="RING"/>
    <property type="match status" value="1"/>
</dbReference>
<evidence type="ECO:0000256" key="2">
    <source>
        <dbReference type="ARBA" id="ARBA00022771"/>
    </source>
</evidence>
<dbReference type="OrthoDB" id="264520at2759"/>
<dbReference type="KEGG" id="epa:110249560"/>
<evidence type="ECO:0000259" key="5">
    <source>
        <dbReference type="PROSITE" id="PS50089"/>
    </source>
</evidence>
<dbReference type="OMA" id="AICHEHY"/>
<dbReference type="GO" id="GO:0008270">
    <property type="term" value="F:zinc ion binding"/>
    <property type="evidence" value="ECO:0007669"/>
    <property type="project" value="UniProtKB-KW"/>
</dbReference>
<keyword evidence="1" id="KW-0479">Metal-binding</keyword>
<name>A0A913XY93_EXADI</name>
<reference evidence="7" key="1">
    <citation type="submission" date="2022-11" db="UniProtKB">
        <authorList>
            <consortium name="EnsemblMetazoa"/>
        </authorList>
    </citation>
    <scope>IDENTIFICATION</scope>
</reference>
<dbReference type="CDD" id="cd19757">
    <property type="entry name" value="Bbox1"/>
    <property type="match status" value="1"/>
</dbReference>
<dbReference type="InterPro" id="IPR013083">
    <property type="entry name" value="Znf_RING/FYVE/PHD"/>
</dbReference>
<dbReference type="InterPro" id="IPR017907">
    <property type="entry name" value="Znf_RING_CS"/>
</dbReference>
<evidence type="ECO:0000313" key="7">
    <source>
        <dbReference type="EnsemblMetazoa" id="XP_020911795.1"/>
    </source>
</evidence>
<dbReference type="PROSITE" id="PS50089">
    <property type="entry name" value="ZF_RING_2"/>
    <property type="match status" value="1"/>
</dbReference>
<keyword evidence="8" id="KW-1185">Reference proteome</keyword>
<dbReference type="Proteomes" id="UP000887567">
    <property type="component" value="Unplaced"/>
</dbReference>
<feature type="domain" description="RING-type" evidence="5">
    <location>
        <begin position="17"/>
        <end position="60"/>
    </location>
</feature>
<dbReference type="InterPro" id="IPR047153">
    <property type="entry name" value="TRIM45/56/19-like"/>
</dbReference>
<dbReference type="Pfam" id="PF13445">
    <property type="entry name" value="zf-RING_UBOX"/>
    <property type="match status" value="1"/>
</dbReference>
<dbReference type="PROSITE" id="PS50119">
    <property type="entry name" value="ZF_BBOX"/>
    <property type="match status" value="2"/>
</dbReference>
<evidence type="ECO:0000256" key="4">
    <source>
        <dbReference type="PROSITE-ProRule" id="PRU00024"/>
    </source>
</evidence>
<evidence type="ECO:0000256" key="3">
    <source>
        <dbReference type="ARBA" id="ARBA00022833"/>
    </source>
</evidence>
<dbReference type="InterPro" id="IPR001841">
    <property type="entry name" value="Znf_RING"/>
</dbReference>
<proteinExistence type="predicted"/>
<keyword evidence="3" id="KW-0862">Zinc</keyword>
<dbReference type="SUPFAM" id="SSF57850">
    <property type="entry name" value="RING/U-box"/>
    <property type="match status" value="1"/>
</dbReference>
<dbReference type="EnsemblMetazoa" id="XM_021056136.2">
    <property type="protein sequence ID" value="XP_020911795.1"/>
    <property type="gene ID" value="LOC110249560"/>
</dbReference>
<dbReference type="SMART" id="SM00336">
    <property type="entry name" value="BBOX"/>
    <property type="match status" value="2"/>
</dbReference>
<keyword evidence="2 4" id="KW-0863">Zinc-finger</keyword>
<dbReference type="Pfam" id="PF00643">
    <property type="entry name" value="zf-B_box"/>
    <property type="match status" value="1"/>
</dbReference>
<dbReference type="AlphaFoldDB" id="A0A913XY93"/>
<dbReference type="PROSITE" id="PS00518">
    <property type="entry name" value="ZF_RING_1"/>
    <property type="match status" value="1"/>
</dbReference>